<keyword evidence="3 6" id="KW-0812">Transmembrane</keyword>
<protein>
    <submittedName>
        <fullName evidence="7">Uncharacterized protein</fullName>
    </submittedName>
</protein>
<evidence type="ECO:0000256" key="2">
    <source>
        <dbReference type="ARBA" id="ARBA00022475"/>
    </source>
</evidence>
<evidence type="ECO:0000313" key="7">
    <source>
        <dbReference type="EMBL" id="OHA54718.1"/>
    </source>
</evidence>
<evidence type="ECO:0000256" key="3">
    <source>
        <dbReference type="ARBA" id="ARBA00022692"/>
    </source>
</evidence>
<organism evidence="7 8">
    <name type="scientific">Candidatus Veblenbacteria bacterium RIFOXYB1_FULL_43_13</name>
    <dbReference type="NCBI Taxonomy" id="1802426"/>
    <lineage>
        <taxon>Bacteria</taxon>
        <taxon>Candidatus Vebleniibacteriota</taxon>
    </lineage>
</organism>
<feature type="transmembrane region" description="Helical" evidence="6">
    <location>
        <begin position="357"/>
        <end position="374"/>
    </location>
</feature>
<dbReference type="PANTHER" id="PTHR30250:SF11">
    <property type="entry name" value="O-ANTIGEN TRANSPORTER-RELATED"/>
    <property type="match status" value="1"/>
</dbReference>
<proteinExistence type="predicted"/>
<dbReference type="CDD" id="cd13128">
    <property type="entry name" value="MATE_Wzx_like"/>
    <property type="match status" value="1"/>
</dbReference>
<name>A0A1G2Q2B9_9BACT</name>
<feature type="transmembrane region" description="Helical" evidence="6">
    <location>
        <begin position="327"/>
        <end position="350"/>
    </location>
</feature>
<keyword evidence="2" id="KW-1003">Cell membrane</keyword>
<gene>
    <name evidence="7" type="ORF">A2388_01055</name>
</gene>
<dbReference type="Proteomes" id="UP000177575">
    <property type="component" value="Unassembled WGS sequence"/>
</dbReference>
<comment type="caution">
    <text evidence="7">The sequence shown here is derived from an EMBL/GenBank/DDBJ whole genome shotgun (WGS) entry which is preliminary data.</text>
</comment>
<sequence>MLSPLGHNTLIQLIGKLLATLAGLVVVAFMTRSLGPTGFGHYTTIIVFLQTFAILIDFGLTMTAGRSLGEHKIPSHIFLSNLLSFRVITAAMTFALAPTVALFLPYPGIVKLGITATSLAFFLASLTQSFQAVFQASLKSGYLVAADLAGKLLLLVGTILVAQLNLGLMAFLAVYTVSSAAIAGGTLFYARKLMPFKWELDLLVWKTIWLATWPIAITIGLNLIYLKADTLILAATWPAHDVGLYGVAYKVLEVLLAVPAIIGGLVLPLAARYLALADKTSLKQLFNDSFDTLLAAGAAIIAGGIIVGTPIIILLAGGDFAVAGQLLMPLSLATALIFIGNVTGYFIFALGKQRQIIPLYIMVAITALILYFILIPRYSYWGAAWGTVTVEALMAVVSLILLKRWGLVPSVARWPKILLATAILIIGLLLPLPLILKILVAGLMYGVTVWYLKLIPLQKSL</sequence>
<accession>A0A1G2Q2B9</accession>
<evidence type="ECO:0000313" key="8">
    <source>
        <dbReference type="Proteomes" id="UP000177575"/>
    </source>
</evidence>
<comment type="subcellular location">
    <subcellularLocation>
        <location evidence="1">Cell membrane</location>
        <topology evidence="1">Multi-pass membrane protein</topology>
    </subcellularLocation>
</comment>
<feature type="transmembrane region" description="Helical" evidence="6">
    <location>
        <begin position="112"/>
        <end position="130"/>
    </location>
</feature>
<dbReference type="EMBL" id="MHTC01000042">
    <property type="protein sequence ID" value="OHA54718.1"/>
    <property type="molecule type" value="Genomic_DNA"/>
</dbReference>
<evidence type="ECO:0000256" key="4">
    <source>
        <dbReference type="ARBA" id="ARBA00022989"/>
    </source>
</evidence>
<keyword evidence="5 6" id="KW-0472">Membrane</keyword>
<dbReference type="AlphaFoldDB" id="A0A1G2Q2B9"/>
<reference evidence="7 8" key="1">
    <citation type="journal article" date="2016" name="Nat. Commun.">
        <title>Thousands of microbial genomes shed light on interconnected biogeochemical processes in an aquifer system.</title>
        <authorList>
            <person name="Anantharaman K."/>
            <person name="Brown C.T."/>
            <person name="Hug L.A."/>
            <person name="Sharon I."/>
            <person name="Castelle C.J."/>
            <person name="Probst A.J."/>
            <person name="Thomas B.C."/>
            <person name="Singh A."/>
            <person name="Wilkins M.J."/>
            <person name="Karaoz U."/>
            <person name="Brodie E.L."/>
            <person name="Williams K.H."/>
            <person name="Hubbard S.S."/>
            <person name="Banfield J.F."/>
        </authorList>
    </citation>
    <scope>NUCLEOTIDE SEQUENCE [LARGE SCALE GENOMIC DNA]</scope>
</reference>
<dbReference type="GO" id="GO:0005886">
    <property type="term" value="C:plasma membrane"/>
    <property type="evidence" value="ECO:0007669"/>
    <property type="project" value="UniProtKB-SubCell"/>
</dbReference>
<evidence type="ECO:0000256" key="6">
    <source>
        <dbReference type="SAM" id="Phobius"/>
    </source>
</evidence>
<feature type="transmembrane region" description="Helical" evidence="6">
    <location>
        <begin position="380"/>
        <end position="402"/>
    </location>
</feature>
<dbReference type="InterPro" id="IPR050833">
    <property type="entry name" value="Poly_Biosynth_Transport"/>
</dbReference>
<feature type="transmembrane region" description="Helical" evidence="6">
    <location>
        <begin position="142"/>
        <end position="162"/>
    </location>
</feature>
<feature type="transmembrane region" description="Helical" evidence="6">
    <location>
        <begin position="292"/>
        <end position="315"/>
    </location>
</feature>
<keyword evidence="4 6" id="KW-1133">Transmembrane helix</keyword>
<feature type="transmembrane region" description="Helical" evidence="6">
    <location>
        <begin position="168"/>
        <end position="190"/>
    </location>
</feature>
<dbReference type="Pfam" id="PF13440">
    <property type="entry name" value="Polysacc_synt_3"/>
    <property type="match status" value="1"/>
</dbReference>
<dbReference type="PANTHER" id="PTHR30250">
    <property type="entry name" value="PST FAMILY PREDICTED COLANIC ACID TRANSPORTER"/>
    <property type="match status" value="1"/>
</dbReference>
<evidence type="ECO:0000256" key="5">
    <source>
        <dbReference type="ARBA" id="ARBA00023136"/>
    </source>
</evidence>
<feature type="transmembrane region" description="Helical" evidence="6">
    <location>
        <begin position="9"/>
        <end position="30"/>
    </location>
</feature>
<feature type="transmembrane region" description="Helical" evidence="6">
    <location>
        <begin position="246"/>
        <end position="271"/>
    </location>
</feature>
<feature type="transmembrane region" description="Helical" evidence="6">
    <location>
        <begin position="202"/>
        <end position="226"/>
    </location>
</feature>
<feature type="transmembrane region" description="Helical" evidence="6">
    <location>
        <begin position="42"/>
        <end position="62"/>
    </location>
</feature>
<evidence type="ECO:0000256" key="1">
    <source>
        <dbReference type="ARBA" id="ARBA00004651"/>
    </source>
</evidence>
<feature type="transmembrane region" description="Helical" evidence="6">
    <location>
        <begin position="83"/>
        <end position="106"/>
    </location>
</feature>